<dbReference type="AlphaFoldDB" id="A0A834AFG3"/>
<evidence type="ECO:0000313" key="6">
    <source>
        <dbReference type="EMBL" id="KAF6111270.1"/>
    </source>
</evidence>
<feature type="domain" description="EF-hand" evidence="5">
    <location>
        <begin position="46"/>
        <end position="81"/>
    </location>
</feature>
<keyword evidence="2" id="KW-0479">Metal-binding</keyword>
<proteinExistence type="inferred from homology"/>
<reference evidence="6 7" key="1">
    <citation type="journal article" date="2020" name="Nature">
        <title>Six reference-quality genomes reveal evolution of bat adaptations.</title>
        <authorList>
            <person name="Jebb D."/>
            <person name="Huang Z."/>
            <person name="Pippel M."/>
            <person name="Hughes G.M."/>
            <person name="Lavrichenko K."/>
            <person name="Devanna P."/>
            <person name="Winkler S."/>
            <person name="Jermiin L.S."/>
            <person name="Skirmuntt E.C."/>
            <person name="Katzourakis A."/>
            <person name="Burkitt-Gray L."/>
            <person name="Ray D.A."/>
            <person name="Sullivan K.A.M."/>
            <person name="Roscito J.G."/>
            <person name="Kirilenko B.M."/>
            <person name="Davalos L.M."/>
            <person name="Corthals A.P."/>
            <person name="Power M.L."/>
            <person name="Jones G."/>
            <person name="Ransome R.D."/>
            <person name="Dechmann D.K.N."/>
            <person name="Locatelli A.G."/>
            <person name="Puechmaille S.J."/>
            <person name="Fedrigo O."/>
            <person name="Jarvis E.D."/>
            <person name="Hiller M."/>
            <person name="Vernes S.C."/>
            <person name="Myers E.W."/>
            <person name="Teeling E.C."/>
        </authorList>
    </citation>
    <scope>NUCLEOTIDE SEQUENCE [LARGE SCALE GENOMIC DNA]</scope>
    <source>
        <strain evidence="6">Bat1K_MPI-CBG_1</strain>
    </source>
</reference>
<dbReference type="PROSITE" id="PS50222">
    <property type="entry name" value="EF_HAND_2"/>
    <property type="match status" value="2"/>
</dbReference>
<dbReference type="GO" id="GO:0005783">
    <property type="term" value="C:endoplasmic reticulum"/>
    <property type="evidence" value="ECO:0007669"/>
    <property type="project" value="TreeGrafter"/>
</dbReference>
<dbReference type="FunFam" id="1.10.238.10:FF:000195">
    <property type="entry name" value="45 kDa calcium-binding protein"/>
    <property type="match status" value="1"/>
</dbReference>
<evidence type="ECO:0000256" key="4">
    <source>
        <dbReference type="ARBA" id="ARBA00022837"/>
    </source>
</evidence>
<accession>A0A834AFG3</accession>
<sequence length="117" mass="13575">MLRFMVKEIVRDLDQDGDKQLSLPEFISLPVGTVENQRGQDIDDSWVRDRRKEFEELIDANHDGVVTMEELEEYMDPMNEYNALTEAKQMIAVADENQNRRRAGRLQEARVISASGF</sequence>
<dbReference type="InterPro" id="IPR018247">
    <property type="entry name" value="EF_Hand_1_Ca_BS"/>
</dbReference>
<evidence type="ECO:0000256" key="2">
    <source>
        <dbReference type="ARBA" id="ARBA00022723"/>
    </source>
</evidence>
<dbReference type="Gene3D" id="1.10.238.10">
    <property type="entry name" value="EF-hand"/>
    <property type="match status" value="1"/>
</dbReference>
<dbReference type="PANTHER" id="PTHR10827:SF98">
    <property type="entry name" value="45 KDA CALCIUM-BINDING PROTEIN"/>
    <property type="match status" value="1"/>
</dbReference>
<keyword evidence="3" id="KW-0677">Repeat</keyword>
<protein>
    <submittedName>
        <fullName evidence="6">Stromal cell derived factor 4</fullName>
    </submittedName>
</protein>
<dbReference type="InterPro" id="IPR011992">
    <property type="entry name" value="EF-hand-dom_pair"/>
</dbReference>
<dbReference type="PROSITE" id="PS00018">
    <property type="entry name" value="EF_HAND_1"/>
    <property type="match status" value="2"/>
</dbReference>
<dbReference type="PANTHER" id="PTHR10827">
    <property type="entry name" value="RETICULOCALBIN"/>
    <property type="match status" value="1"/>
</dbReference>
<evidence type="ECO:0000256" key="3">
    <source>
        <dbReference type="ARBA" id="ARBA00022737"/>
    </source>
</evidence>
<dbReference type="SUPFAM" id="SSF47473">
    <property type="entry name" value="EF-hand"/>
    <property type="match status" value="1"/>
</dbReference>
<evidence type="ECO:0000313" key="7">
    <source>
        <dbReference type="Proteomes" id="UP000664940"/>
    </source>
</evidence>
<dbReference type="EMBL" id="JABVXQ010000005">
    <property type="protein sequence ID" value="KAF6111270.1"/>
    <property type="molecule type" value="Genomic_DNA"/>
</dbReference>
<evidence type="ECO:0000256" key="1">
    <source>
        <dbReference type="ARBA" id="ARBA00006431"/>
    </source>
</evidence>
<organism evidence="6 7">
    <name type="scientific">Phyllostomus discolor</name>
    <name type="common">pale spear-nosed bat</name>
    <dbReference type="NCBI Taxonomy" id="89673"/>
    <lineage>
        <taxon>Eukaryota</taxon>
        <taxon>Metazoa</taxon>
        <taxon>Chordata</taxon>
        <taxon>Craniata</taxon>
        <taxon>Vertebrata</taxon>
        <taxon>Euteleostomi</taxon>
        <taxon>Mammalia</taxon>
        <taxon>Eutheria</taxon>
        <taxon>Laurasiatheria</taxon>
        <taxon>Chiroptera</taxon>
        <taxon>Yangochiroptera</taxon>
        <taxon>Phyllostomidae</taxon>
        <taxon>Phyllostominae</taxon>
        <taxon>Phyllostomus</taxon>
    </lineage>
</organism>
<dbReference type="GO" id="GO:0017156">
    <property type="term" value="P:calcium-ion regulated exocytosis"/>
    <property type="evidence" value="ECO:0007669"/>
    <property type="project" value="TreeGrafter"/>
</dbReference>
<dbReference type="InterPro" id="IPR002048">
    <property type="entry name" value="EF_hand_dom"/>
</dbReference>
<feature type="domain" description="EF-hand" evidence="5">
    <location>
        <begin position="1"/>
        <end position="36"/>
    </location>
</feature>
<dbReference type="Proteomes" id="UP000664940">
    <property type="component" value="Unassembled WGS sequence"/>
</dbReference>
<comment type="caution">
    <text evidence="6">The sequence shown here is derived from an EMBL/GenBank/DDBJ whole genome shotgun (WGS) entry which is preliminary data.</text>
</comment>
<keyword evidence="4" id="KW-0106">Calcium</keyword>
<name>A0A834AFG3_9CHIR</name>
<evidence type="ECO:0000259" key="5">
    <source>
        <dbReference type="PROSITE" id="PS50222"/>
    </source>
</evidence>
<dbReference type="GO" id="GO:0005509">
    <property type="term" value="F:calcium ion binding"/>
    <property type="evidence" value="ECO:0007669"/>
    <property type="project" value="InterPro"/>
</dbReference>
<gene>
    <name evidence="6" type="ORF">HJG60_016952</name>
</gene>
<comment type="similarity">
    <text evidence="1">Belongs to the CREC family.</text>
</comment>